<dbReference type="RefSeq" id="WP_008371823.1">
    <property type="nucleotide sequence ID" value="NZ_BSCI01000003.1"/>
</dbReference>
<dbReference type="EMBL" id="CYZK01000011">
    <property type="protein sequence ID" value="CUO33352.1"/>
    <property type="molecule type" value="Genomic_DNA"/>
</dbReference>
<evidence type="ECO:0000256" key="9">
    <source>
        <dbReference type="RuleBase" id="RU004386"/>
    </source>
</evidence>
<dbReference type="STRING" id="410072.ERS852525_00596"/>
<dbReference type="EMBL" id="CYXR01000023">
    <property type="protein sequence ID" value="CUN09603.1"/>
    <property type="molecule type" value="Genomic_DNA"/>
</dbReference>
<name>A0A173U3D7_9FIRM</name>
<dbReference type="PaxDb" id="410072-ERS852525_00596"/>
<accession>A0A173U3D7</accession>
<gene>
    <name evidence="11" type="primary">apeB</name>
    <name evidence="13" type="ORF">comes_07230</name>
    <name evidence="12" type="ORF">ERS852481_01846</name>
    <name evidence="11" type="ORF">ERS852574_02666</name>
</gene>
<reference evidence="14 15" key="1">
    <citation type="submission" date="2015-09" db="EMBL/GenBank/DDBJ databases">
        <authorList>
            <consortium name="Pathogen Informatics"/>
        </authorList>
    </citation>
    <scope>NUCLEOTIDE SEQUENCE [LARGE SCALE GENOMIC DNA]</scope>
    <source>
        <strain evidence="12 14">2789STDY5834866</strain>
        <strain evidence="11 15">2789STDY5834962</strain>
    </source>
</reference>
<dbReference type="Proteomes" id="UP000095727">
    <property type="component" value="Unassembled WGS sequence"/>
</dbReference>
<dbReference type="GeneID" id="92824164"/>
<dbReference type="CDD" id="cd05658">
    <property type="entry name" value="M18_DAP"/>
    <property type="match status" value="1"/>
</dbReference>
<evidence type="ECO:0000256" key="2">
    <source>
        <dbReference type="ARBA" id="ARBA00008290"/>
    </source>
</evidence>
<dbReference type="AlphaFoldDB" id="A0A173U3D7"/>
<keyword evidence="3 9" id="KW-0031">Aminopeptidase</keyword>
<dbReference type="OrthoDB" id="9764268at2"/>
<dbReference type="NCBIfam" id="NF002759">
    <property type="entry name" value="PRK02813.1"/>
    <property type="match status" value="1"/>
</dbReference>
<dbReference type="GO" id="GO:0008270">
    <property type="term" value="F:zinc ion binding"/>
    <property type="evidence" value="ECO:0007669"/>
    <property type="project" value="InterPro"/>
</dbReference>
<dbReference type="Proteomes" id="UP000095362">
    <property type="component" value="Unassembled WGS sequence"/>
</dbReference>
<dbReference type="EC" id="3.4.11.-" evidence="10"/>
<comment type="cofactor">
    <cofactor evidence="1 10">
        <name>Zn(2+)</name>
        <dbReference type="ChEBI" id="CHEBI:29105"/>
    </cofactor>
</comment>
<protein>
    <recommendedName>
        <fullName evidence="10">M18 family aminopeptidase</fullName>
        <ecNumber evidence="10">3.4.11.-</ecNumber>
    </recommendedName>
</protein>
<reference evidence="13" key="2">
    <citation type="submission" date="2022-09" db="EMBL/GenBank/DDBJ databases">
        <title>Draft genome sequence of Coprococcus comes strain 31264.</title>
        <authorList>
            <person name="Atsushi H."/>
            <person name="Moriya O."/>
            <person name="Mitsuo S."/>
        </authorList>
    </citation>
    <scope>NUCLEOTIDE SEQUENCE</scope>
    <source>
        <strain evidence="13">JCM 31264</strain>
    </source>
</reference>
<evidence type="ECO:0000313" key="15">
    <source>
        <dbReference type="Proteomes" id="UP000095727"/>
    </source>
</evidence>
<dbReference type="PRINTS" id="PR00932">
    <property type="entry name" value="AMINO1PTASE"/>
</dbReference>
<evidence type="ECO:0000256" key="7">
    <source>
        <dbReference type="ARBA" id="ARBA00022833"/>
    </source>
</evidence>
<dbReference type="SUPFAM" id="SSF101821">
    <property type="entry name" value="Aminopeptidase/glucanase lid domain"/>
    <property type="match status" value="1"/>
</dbReference>
<dbReference type="Pfam" id="PF02127">
    <property type="entry name" value="Peptidase_M18"/>
    <property type="match status" value="1"/>
</dbReference>
<evidence type="ECO:0000313" key="13">
    <source>
        <dbReference type="EMBL" id="GLG86178.1"/>
    </source>
</evidence>
<evidence type="ECO:0000256" key="8">
    <source>
        <dbReference type="ARBA" id="ARBA00023049"/>
    </source>
</evidence>
<evidence type="ECO:0000256" key="3">
    <source>
        <dbReference type="ARBA" id="ARBA00022438"/>
    </source>
</evidence>
<dbReference type="GO" id="GO:0006508">
    <property type="term" value="P:proteolysis"/>
    <property type="evidence" value="ECO:0007669"/>
    <property type="project" value="UniProtKB-KW"/>
</dbReference>
<dbReference type="Gene3D" id="2.30.250.10">
    <property type="entry name" value="Aminopeptidase i, Domain 2"/>
    <property type="match status" value="1"/>
</dbReference>
<reference evidence="13" key="3">
    <citation type="submission" date="2022-11" db="EMBL/GenBank/DDBJ databases">
        <title>Draft genome sequence of Coprococcus comes strain 31264.</title>
        <authorList>
            <person name="Hisatomi A."/>
            <person name="Ohkuma M."/>
            <person name="Sakamoto M."/>
        </authorList>
    </citation>
    <scope>NUCLEOTIDE SEQUENCE</scope>
    <source>
        <strain evidence="13">JCM 31264</strain>
    </source>
</reference>
<keyword evidence="4 9" id="KW-0645">Protease</keyword>
<comment type="similarity">
    <text evidence="2 9">Belongs to the peptidase M18 family.</text>
</comment>
<dbReference type="PANTHER" id="PTHR28570">
    <property type="entry name" value="ASPARTYL AMINOPEPTIDASE"/>
    <property type="match status" value="1"/>
</dbReference>
<evidence type="ECO:0000256" key="1">
    <source>
        <dbReference type="ARBA" id="ARBA00001947"/>
    </source>
</evidence>
<keyword evidence="8 9" id="KW-0482">Metalloprotease</keyword>
<dbReference type="InterPro" id="IPR001948">
    <property type="entry name" value="Peptidase_M18"/>
</dbReference>
<keyword evidence="5 9" id="KW-0479">Metal-binding</keyword>
<evidence type="ECO:0000313" key="12">
    <source>
        <dbReference type="EMBL" id="CUO33352.1"/>
    </source>
</evidence>
<evidence type="ECO:0000256" key="5">
    <source>
        <dbReference type="ARBA" id="ARBA00022723"/>
    </source>
</evidence>
<dbReference type="Proteomes" id="UP001145109">
    <property type="component" value="Unassembled WGS sequence"/>
</dbReference>
<dbReference type="GO" id="GO:0004177">
    <property type="term" value="F:aminopeptidase activity"/>
    <property type="evidence" value="ECO:0007669"/>
    <property type="project" value="UniProtKB-KW"/>
</dbReference>
<evidence type="ECO:0000256" key="6">
    <source>
        <dbReference type="ARBA" id="ARBA00022801"/>
    </source>
</evidence>
<dbReference type="PANTHER" id="PTHR28570:SF3">
    <property type="entry name" value="ASPARTYL AMINOPEPTIDASE"/>
    <property type="match status" value="1"/>
</dbReference>
<evidence type="ECO:0000313" key="14">
    <source>
        <dbReference type="Proteomes" id="UP000095362"/>
    </source>
</evidence>
<proteinExistence type="inferred from homology"/>
<sequence length="438" mass="48386">MENQTIKELTSFIKNSPTAFHAVKSIRDILTKEGFQELKESEKWKIEKGGKYYVTRNHSSILAFKVGNQLDEYSFHVTASHSDSPTFKIKENAEIEVKKKYTVLNTEGYGGMICSTWFDRPLSVAGRVIVKTDSGMETRLVKVERDLLMIPSLAIHMDRAVNEGRAINKQVDMLPVFAGSAKEPGEMKKLIAEEIGVEEEKIYGMDLFLYNRMEPSVWGRENEFLSCPQLDDLQCAFASLNGFLAGENAKNINVFACFDNEEVGSGTKQGAASTLLSDVLWRINKALGKDEEDFYRAVAGSFMLSCDNAHAVHPNYQQKTDVNNCNYMNEGIVIKSHAGQKYTSDAVSIAIFKAICEKAGVPVQFFANRSDAAGGSTLGNIAMAQVSMNTVDIGLPQLAMHSAYETSGVKDTGYLIEASKEFYSCHIKAAGDGLFEIA</sequence>
<keyword evidence="6 9" id="KW-0378">Hydrolase</keyword>
<dbReference type="GO" id="GO:0005737">
    <property type="term" value="C:cytoplasm"/>
    <property type="evidence" value="ECO:0007669"/>
    <property type="project" value="UniProtKB-ARBA"/>
</dbReference>
<evidence type="ECO:0000256" key="10">
    <source>
        <dbReference type="RuleBase" id="RU004387"/>
    </source>
</evidence>
<dbReference type="GO" id="GO:0008237">
    <property type="term" value="F:metallopeptidase activity"/>
    <property type="evidence" value="ECO:0007669"/>
    <property type="project" value="UniProtKB-KW"/>
</dbReference>
<dbReference type="InterPro" id="IPR023358">
    <property type="entry name" value="Peptidase_M18_dom2"/>
</dbReference>
<evidence type="ECO:0000256" key="4">
    <source>
        <dbReference type="ARBA" id="ARBA00022670"/>
    </source>
</evidence>
<dbReference type="EMBL" id="BSCI01000003">
    <property type="protein sequence ID" value="GLG86178.1"/>
    <property type="molecule type" value="Genomic_DNA"/>
</dbReference>
<organism evidence="11 15">
    <name type="scientific">Coprococcus comes</name>
    <dbReference type="NCBI Taxonomy" id="410072"/>
    <lineage>
        <taxon>Bacteria</taxon>
        <taxon>Bacillati</taxon>
        <taxon>Bacillota</taxon>
        <taxon>Clostridia</taxon>
        <taxon>Lachnospirales</taxon>
        <taxon>Lachnospiraceae</taxon>
        <taxon>Coprococcus</taxon>
    </lineage>
</organism>
<dbReference type="Gene3D" id="3.40.630.10">
    <property type="entry name" value="Zn peptidases"/>
    <property type="match status" value="1"/>
</dbReference>
<keyword evidence="7 9" id="KW-0862">Zinc</keyword>
<evidence type="ECO:0000313" key="11">
    <source>
        <dbReference type="EMBL" id="CUN09603.1"/>
    </source>
</evidence>
<dbReference type="SUPFAM" id="SSF53187">
    <property type="entry name" value="Zn-dependent exopeptidases"/>
    <property type="match status" value="1"/>
</dbReference>